<feature type="domain" description="Glycosyltransferase 2-like" evidence="1">
    <location>
        <begin position="11"/>
        <end position="133"/>
    </location>
</feature>
<dbReference type="PANTHER" id="PTHR43685">
    <property type="entry name" value="GLYCOSYLTRANSFERASE"/>
    <property type="match status" value="1"/>
</dbReference>
<dbReference type="SUPFAM" id="SSF53448">
    <property type="entry name" value="Nucleotide-diphospho-sugar transferases"/>
    <property type="match status" value="1"/>
</dbReference>
<accession>A0ABQ4NSC6</accession>
<dbReference type="PANTHER" id="PTHR43685:SF2">
    <property type="entry name" value="GLYCOSYLTRANSFERASE 2-LIKE DOMAIN-CONTAINING PROTEIN"/>
    <property type="match status" value="1"/>
</dbReference>
<keyword evidence="3" id="KW-1185">Reference proteome</keyword>
<dbReference type="InterPro" id="IPR050834">
    <property type="entry name" value="Glycosyltransf_2"/>
</dbReference>
<organism evidence="2 3">
    <name type="scientific">Shewanella algidipiscicola</name>
    <dbReference type="NCBI Taxonomy" id="614070"/>
    <lineage>
        <taxon>Bacteria</taxon>
        <taxon>Pseudomonadati</taxon>
        <taxon>Pseudomonadota</taxon>
        <taxon>Gammaproteobacteria</taxon>
        <taxon>Alteromonadales</taxon>
        <taxon>Shewanellaceae</taxon>
        <taxon>Shewanella</taxon>
    </lineage>
</organism>
<evidence type="ECO:0000313" key="3">
    <source>
        <dbReference type="Proteomes" id="UP000761574"/>
    </source>
</evidence>
<dbReference type="EMBL" id="BPFB01000049">
    <property type="protein sequence ID" value="GIU01852.1"/>
    <property type="molecule type" value="Genomic_DNA"/>
</dbReference>
<dbReference type="Gene3D" id="3.90.550.10">
    <property type="entry name" value="Spore Coat Polysaccharide Biosynthesis Protein SpsA, Chain A"/>
    <property type="match status" value="1"/>
</dbReference>
<sequence>MNQPAQMPLISVYIPTHNRSGLLRRAVDSVLGQSHKDVEIIIVDDGSSDDTVSTVQSYLQEYDNIVFLRHDKPKGACAARNYAISVAKGKYITGLDDDDEFKPDHLLGLYNAFDENYAFVAACLLEDTGTSQIERSLDCGVIELSSLLHYNKVGNQVFTLTSRMRDIGGFDEAFPAFQDYDTWVRLVARFGPGIKVSQATYVWHTSHEQDRISNFPTKRLAALRLFTEKHNDMMSQGHKNSLEVMRIRMASEAFSLSSYLKLVNKGNWKAATALYLNMNLKVVKSLIDRFRF</sequence>
<gene>
    <name evidence="2" type="ORF">TUM4630_31400</name>
</gene>
<reference evidence="2 3" key="1">
    <citation type="submission" date="2021-05" db="EMBL/GenBank/DDBJ databases">
        <title>Molecular characterization for Shewanella algae harboring chromosomal blaOXA-55-like strains isolated from clinical and environment sample.</title>
        <authorList>
            <person name="Ohama Y."/>
            <person name="Aoki K."/>
            <person name="Harada S."/>
            <person name="Moriya K."/>
            <person name="Ishii Y."/>
            <person name="Tateda K."/>
        </authorList>
    </citation>
    <scope>NUCLEOTIDE SEQUENCE [LARGE SCALE GENOMIC DNA]</scope>
    <source>
        <strain evidence="2 3">LMG 23746</strain>
    </source>
</reference>
<protein>
    <recommendedName>
        <fullName evidence="1">Glycosyltransferase 2-like domain-containing protein</fullName>
    </recommendedName>
</protein>
<name>A0ABQ4NSC6_9GAMM</name>
<dbReference type="RefSeq" id="WP_119977549.1">
    <property type="nucleotide sequence ID" value="NZ_BPFB01000049.1"/>
</dbReference>
<evidence type="ECO:0000313" key="2">
    <source>
        <dbReference type="EMBL" id="GIU01852.1"/>
    </source>
</evidence>
<dbReference type="InterPro" id="IPR001173">
    <property type="entry name" value="Glyco_trans_2-like"/>
</dbReference>
<dbReference type="Proteomes" id="UP000761574">
    <property type="component" value="Unassembled WGS sequence"/>
</dbReference>
<comment type="caution">
    <text evidence="2">The sequence shown here is derived from an EMBL/GenBank/DDBJ whole genome shotgun (WGS) entry which is preliminary data.</text>
</comment>
<evidence type="ECO:0000259" key="1">
    <source>
        <dbReference type="Pfam" id="PF00535"/>
    </source>
</evidence>
<dbReference type="Pfam" id="PF00535">
    <property type="entry name" value="Glycos_transf_2"/>
    <property type="match status" value="1"/>
</dbReference>
<dbReference type="InterPro" id="IPR029044">
    <property type="entry name" value="Nucleotide-diphossugar_trans"/>
</dbReference>
<dbReference type="CDD" id="cd00761">
    <property type="entry name" value="Glyco_tranf_GTA_type"/>
    <property type="match status" value="1"/>
</dbReference>
<proteinExistence type="predicted"/>